<keyword evidence="2" id="KW-1185">Reference proteome</keyword>
<evidence type="ECO:0000313" key="1">
    <source>
        <dbReference type="EMBL" id="QZH69476.1"/>
    </source>
</evidence>
<organism evidence="1 2">
    <name type="scientific">Mycolicibacterium farcinogenes</name>
    <name type="common">Mycobacterium farcinogenes</name>
    <dbReference type="NCBI Taxonomy" id="1802"/>
    <lineage>
        <taxon>Bacteria</taxon>
        <taxon>Bacillati</taxon>
        <taxon>Actinomycetota</taxon>
        <taxon>Actinomycetes</taxon>
        <taxon>Mycobacteriales</taxon>
        <taxon>Mycobacteriaceae</taxon>
        <taxon>Mycolicibacterium</taxon>
    </lineage>
</organism>
<geneLocation type="plasmid" evidence="1 2">
    <name>unnamed1</name>
</geneLocation>
<name>A0ACD1FR90_MYCFR</name>
<dbReference type="EMBL" id="CP081674">
    <property type="protein sequence ID" value="QZH69476.1"/>
    <property type="molecule type" value="Genomic_DNA"/>
</dbReference>
<keyword evidence="1" id="KW-0614">Plasmid</keyword>
<gene>
    <name evidence="1" type="ORF">K6L26_30560</name>
</gene>
<proteinExistence type="predicted"/>
<protein>
    <submittedName>
        <fullName evidence="1">PPE domain-containing protein</fullName>
    </submittedName>
</protein>
<sequence>MTMAGAGPTAHVPAATAFETVSATHIQQAAQMSSTTANTGGSYLGAAGVAMAASAAAHSAWMGAAGAYAQKSAKTVESGMGMYSGAVAATVPFGQVVANRTRVATLHATNILGVNTIPIAEGEAEYVEYWGQNASAMMSYLAGVSGLVSSLAVPMVALPGMSNPAAATAAGVAATGMSLGLQGAGAALSGAAQAGTGVAATGTSLATGGTTAALTAGGQSASQAGQPGQIAGGLPGAGSPSAPGNQPNDAGQLMQSAQGMMGPMMQAPAMASSSVGQLLSQGQQLPSALGGQLGGLMSPMMSAAGGFGGGGSPAAGLSGLTSMGATPWSGLGSASGGYAGGGSAVSAALTKPSAAPGGMPGPVGVPQSWWNTASTSEKPLAGPRADTGTGARGMAGAPMGSGMLGMPGAGGAGSGRKNRDVADPDKEVLVHDGSGQAVPVYTDEGEVVYVQGQEV</sequence>
<reference evidence="1" key="1">
    <citation type="submission" date="2021-07" db="EMBL/GenBank/DDBJ databases">
        <title>Complete Genome Sequences of Mycobacterium farcinogenes Isolated from Clinical Specimens from Patients in Thailand.</title>
        <authorList>
            <person name="Sodsai P."/>
        </authorList>
    </citation>
    <scope>NUCLEOTIDE SEQUENCE</scope>
    <source>
        <strain evidence="1">BKK/CU-MFGFA-001</strain>
    </source>
</reference>
<evidence type="ECO:0000313" key="2">
    <source>
        <dbReference type="Proteomes" id="UP000825598"/>
    </source>
</evidence>
<accession>A0ACD1FR90</accession>
<dbReference type="Proteomes" id="UP000825598">
    <property type="component" value="Plasmid unnamed1"/>
</dbReference>